<dbReference type="KEGG" id="tbg:TbgDal_IV5030"/>
<gene>
    <name evidence="2" type="ORF">TbgDal_IV5030</name>
</gene>
<dbReference type="EMBL" id="FN554967">
    <property type="protein sequence ID" value="CBH10808.1"/>
    <property type="molecule type" value="Genomic_DNA"/>
</dbReference>
<dbReference type="Proteomes" id="UP000002316">
    <property type="component" value="Chromosome 4"/>
</dbReference>
<evidence type="ECO:0000313" key="3">
    <source>
        <dbReference type="Proteomes" id="UP000002316"/>
    </source>
</evidence>
<sequence>MFLLPRLLFNSLKSSSEISNWLSESEWGCGRINVKEEVARYRLTVSLFLFSFVYVCVCVCLSCFPSRLRRSGDVFMLWTVLARVTYTYSFFFYTHIHPPY</sequence>
<keyword evidence="1" id="KW-1133">Transmembrane helix</keyword>
<evidence type="ECO:0000313" key="2">
    <source>
        <dbReference type="EMBL" id="CBH10808.1"/>
    </source>
</evidence>
<dbReference type="RefSeq" id="XP_011773096.1">
    <property type="nucleotide sequence ID" value="XM_011774794.1"/>
</dbReference>
<protein>
    <submittedName>
        <fullName evidence="2">Uncharacterized protein</fullName>
    </submittedName>
</protein>
<dbReference type="AlphaFoldDB" id="C9ZMD5"/>
<name>C9ZMD5_TRYB9</name>
<dbReference type="GeneID" id="23859959"/>
<keyword evidence="1" id="KW-0812">Transmembrane</keyword>
<evidence type="ECO:0000256" key="1">
    <source>
        <dbReference type="SAM" id="Phobius"/>
    </source>
</evidence>
<keyword evidence="1" id="KW-0472">Membrane</keyword>
<feature type="transmembrane region" description="Helical" evidence="1">
    <location>
        <begin position="43"/>
        <end position="64"/>
    </location>
</feature>
<accession>C9ZMD5</accession>
<organism evidence="2 3">
    <name type="scientific">Trypanosoma brucei gambiense (strain MHOM/CI/86/DAL972)</name>
    <dbReference type="NCBI Taxonomy" id="679716"/>
    <lineage>
        <taxon>Eukaryota</taxon>
        <taxon>Discoba</taxon>
        <taxon>Euglenozoa</taxon>
        <taxon>Kinetoplastea</taxon>
        <taxon>Metakinetoplastina</taxon>
        <taxon>Trypanosomatida</taxon>
        <taxon>Trypanosomatidae</taxon>
        <taxon>Trypanosoma</taxon>
    </lineage>
</organism>
<reference evidence="3" key="1">
    <citation type="journal article" date="2010" name="PLoS Negl. Trop. Dis.">
        <title>The genome sequence of Trypanosoma brucei gambiense, causative agent of chronic human african trypanosomiasis.</title>
        <authorList>
            <person name="Jackson A.P."/>
            <person name="Sanders M."/>
            <person name="Berry A."/>
            <person name="McQuillan J."/>
            <person name="Aslett M.A."/>
            <person name="Quail M.A."/>
            <person name="Chukualim B."/>
            <person name="Capewell P."/>
            <person name="MacLeod A."/>
            <person name="Melville S.E."/>
            <person name="Gibson W."/>
            <person name="Barry J.D."/>
            <person name="Berriman M."/>
            <person name="Hertz-Fowler C."/>
        </authorList>
    </citation>
    <scope>NUCLEOTIDE SEQUENCE [LARGE SCALE GENOMIC DNA]</scope>
    <source>
        <strain evidence="3">MHOM/CI/86/DAL972</strain>
    </source>
</reference>
<feature type="transmembrane region" description="Helical" evidence="1">
    <location>
        <begin position="76"/>
        <end position="96"/>
    </location>
</feature>
<proteinExistence type="predicted"/>